<accession>A0A4U1BDV1</accession>
<sequence length="129" mass="13900">MSSFVVVVNGEAYGSQSALSAVKFCETLIEMGHQLEQVFFYQNGVLNASRLQLPAADETNLLKRWQRLHTSHGTPLVSCVSAGLRRGIIDAEAAEDAELDSANLASGFILGGLGELVTTMQNADRVVQF</sequence>
<evidence type="ECO:0000313" key="6">
    <source>
        <dbReference type="Proteomes" id="UP000305675"/>
    </source>
</evidence>
<dbReference type="RefSeq" id="WP_136865392.1">
    <property type="nucleotide sequence ID" value="NZ_SWCJ01000028.1"/>
</dbReference>
<evidence type="ECO:0000313" key="5">
    <source>
        <dbReference type="EMBL" id="TKB49194.1"/>
    </source>
</evidence>
<dbReference type="InterPro" id="IPR017463">
    <property type="entry name" value="Sulphur_relay_TusD/DsrE"/>
</dbReference>
<protein>
    <submittedName>
        <fullName evidence="5">Sulfurtransferase complex subunit TusD</fullName>
        <ecNumber evidence="5">2.8.1.-</ecNumber>
    </submittedName>
</protein>
<reference evidence="5 6" key="1">
    <citation type="submission" date="2019-04" db="EMBL/GenBank/DDBJ databases">
        <authorList>
            <person name="Hwang J.C."/>
        </authorList>
    </citation>
    <scope>NUCLEOTIDE SEQUENCE [LARGE SCALE GENOMIC DNA]</scope>
    <source>
        <strain evidence="5 6">IMCC35002</strain>
    </source>
</reference>
<dbReference type="EC" id="2.8.1.-" evidence="5"/>
<comment type="similarity">
    <text evidence="2">Belongs to the DsrE/TusD family.</text>
</comment>
<dbReference type="AlphaFoldDB" id="A0A4U1BDV1"/>
<dbReference type="GO" id="GO:1990228">
    <property type="term" value="C:sulfurtransferase complex"/>
    <property type="evidence" value="ECO:0007669"/>
    <property type="project" value="TreeGrafter"/>
</dbReference>
<comment type="caution">
    <text evidence="5">The sequence shown here is derived from an EMBL/GenBank/DDBJ whole genome shotgun (WGS) entry which is preliminary data.</text>
</comment>
<evidence type="ECO:0000256" key="4">
    <source>
        <dbReference type="ARBA" id="ARBA00022679"/>
    </source>
</evidence>
<dbReference type="NCBIfam" id="NF001237">
    <property type="entry name" value="PRK00207.1"/>
    <property type="match status" value="1"/>
</dbReference>
<name>A0A4U1BDV1_9GAMM</name>
<dbReference type="GO" id="GO:0097163">
    <property type="term" value="F:sulfur carrier activity"/>
    <property type="evidence" value="ECO:0007669"/>
    <property type="project" value="TreeGrafter"/>
</dbReference>
<keyword evidence="6" id="KW-1185">Reference proteome</keyword>
<dbReference type="EMBL" id="SWCJ01000028">
    <property type="protein sequence ID" value="TKB49194.1"/>
    <property type="molecule type" value="Genomic_DNA"/>
</dbReference>
<keyword evidence="4 5" id="KW-0808">Transferase</keyword>
<dbReference type="Pfam" id="PF02635">
    <property type="entry name" value="DsrE"/>
    <property type="match status" value="1"/>
</dbReference>
<evidence type="ECO:0000256" key="1">
    <source>
        <dbReference type="ARBA" id="ARBA00004496"/>
    </source>
</evidence>
<evidence type="ECO:0000256" key="3">
    <source>
        <dbReference type="ARBA" id="ARBA00022490"/>
    </source>
</evidence>
<dbReference type="NCBIfam" id="TIGR03012">
    <property type="entry name" value="sulf_tusD_dsrE"/>
    <property type="match status" value="1"/>
</dbReference>
<organism evidence="5 6">
    <name type="scientific">Ferrimonas aestuarii</name>
    <dbReference type="NCBI Taxonomy" id="2569539"/>
    <lineage>
        <taxon>Bacteria</taxon>
        <taxon>Pseudomonadati</taxon>
        <taxon>Pseudomonadota</taxon>
        <taxon>Gammaproteobacteria</taxon>
        <taxon>Alteromonadales</taxon>
        <taxon>Ferrimonadaceae</taxon>
        <taxon>Ferrimonas</taxon>
    </lineage>
</organism>
<comment type="subcellular location">
    <subcellularLocation>
        <location evidence="1">Cytoplasm</location>
    </subcellularLocation>
</comment>
<keyword evidence="3" id="KW-0963">Cytoplasm</keyword>
<dbReference type="GO" id="GO:0016783">
    <property type="term" value="F:sulfurtransferase activity"/>
    <property type="evidence" value="ECO:0007669"/>
    <property type="project" value="InterPro"/>
</dbReference>
<dbReference type="PANTHER" id="PTHR34874">
    <property type="entry name" value="PROTEIN YCHN"/>
    <property type="match status" value="1"/>
</dbReference>
<dbReference type="Proteomes" id="UP000305675">
    <property type="component" value="Unassembled WGS sequence"/>
</dbReference>
<dbReference type="FunFam" id="3.40.1260.10:FF:000001">
    <property type="entry name" value="Sulfurtransferase TusD"/>
    <property type="match status" value="1"/>
</dbReference>
<dbReference type="Gene3D" id="3.40.1260.10">
    <property type="entry name" value="DsrEFH-like"/>
    <property type="match status" value="1"/>
</dbReference>
<dbReference type="InterPro" id="IPR027396">
    <property type="entry name" value="DsrEFH-like"/>
</dbReference>
<dbReference type="OrthoDB" id="9787483at2"/>
<proteinExistence type="inferred from homology"/>
<dbReference type="SUPFAM" id="SSF75169">
    <property type="entry name" value="DsrEFH-like"/>
    <property type="match status" value="1"/>
</dbReference>
<evidence type="ECO:0000256" key="2">
    <source>
        <dbReference type="ARBA" id="ARBA00007067"/>
    </source>
</evidence>
<dbReference type="InterPro" id="IPR003787">
    <property type="entry name" value="Sulphur_relay_DsrE/F-like"/>
</dbReference>
<gene>
    <name evidence="5" type="primary">tusD</name>
    <name evidence="5" type="ORF">FCL42_21050</name>
</gene>
<dbReference type="PANTHER" id="PTHR34874:SF3">
    <property type="entry name" value="SULFURTRANSFERASE TUSD"/>
    <property type="match status" value="1"/>
</dbReference>
<dbReference type="GO" id="GO:0002143">
    <property type="term" value="P:tRNA wobble position uridine thiolation"/>
    <property type="evidence" value="ECO:0007669"/>
    <property type="project" value="TreeGrafter"/>
</dbReference>